<sequence>MKRTGTAQGADTPDAGMTPPPRSRIGGTLLMGGALIVLSLAAALTCYSAFTSWLPTDRARLQEYRTAAPCPRGGSAAPSWAC</sequence>
<evidence type="ECO:0000313" key="3">
    <source>
        <dbReference type="EMBL" id="TWG04769.1"/>
    </source>
</evidence>
<reference evidence="3 4" key="1">
    <citation type="submission" date="2019-06" db="EMBL/GenBank/DDBJ databases">
        <title>Sequencing the genomes of 1000 actinobacteria strains.</title>
        <authorList>
            <person name="Klenk H.-P."/>
        </authorList>
    </citation>
    <scope>NUCLEOTIDE SEQUENCE [LARGE SCALE GENOMIC DNA]</scope>
    <source>
        <strain evidence="3 4">DSM 42059</strain>
    </source>
</reference>
<keyword evidence="2" id="KW-0472">Membrane</keyword>
<organism evidence="3 4">
    <name type="scientific">Streptomyces brevispora</name>
    <dbReference type="NCBI Taxonomy" id="887462"/>
    <lineage>
        <taxon>Bacteria</taxon>
        <taxon>Bacillati</taxon>
        <taxon>Actinomycetota</taxon>
        <taxon>Actinomycetes</taxon>
        <taxon>Kitasatosporales</taxon>
        <taxon>Streptomycetaceae</taxon>
        <taxon>Streptomyces</taxon>
    </lineage>
</organism>
<name>A0A561UZK6_9ACTN</name>
<evidence type="ECO:0000256" key="1">
    <source>
        <dbReference type="SAM" id="MobiDB-lite"/>
    </source>
</evidence>
<gene>
    <name evidence="3" type="ORF">FHX80_113241</name>
</gene>
<evidence type="ECO:0000313" key="4">
    <source>
        <dbReference type="Proteomes" id="UP000318186"/>
    </source>
</evidence>
<keyword evidence="2" id="KW-1133">Transmembrane helix</keyword>
<accession>A0A561UZK6</accession>
<feature type="transmembrane region" description="Helical" evidence="2">
    <location>
        <begin position="29"/>
        <end position="50"/>
    </location>
</feature>
<protein>
    <submittedName>
        <fullName evidence="3">Uncharacterized protein</fullName>
    </submittedName>
</protein>
<dbReference type="EMBL" id="VIWW01000001">
    <property type="protein sequence ID" value="TWG04769.1"/>
    <property type="molecule type" value="Genomic_DNA"/>
</dbReference>
<evidence type="ECO:0000256" key="2">
    <source>
        <dbReference type="SAM" id="Phobius"/>
    </source>
</evidence>
<keyword evidence="2" id="KW-0812">Transmembrane</keyword>
<dbReference type="Proteomes" id="UP000318186">
    <property type="component" value="Unassembled WGS sequence"/>
</dbReference>
<dbReference type="AlphaFoldDB" id="A0A561UZK6"/>
<comment type="caution">
    <text evidence="3">The sequence shown here is derived from an EMBL/GenBank/DDBJ whole genome shotgun (WGS) entry which is preliminary data.</text>
</comment>
<proteinExistence type="predicted"/>
<feature type="region of interest" description="Disordered" evidence="1">
    <location>
        <begin position="1"/>
        <end position="24"/>
    </location>
</feature>